<keyword evidence="1" id="KW-0472">Membrane</keyword>
<evidence type="ECO:0000313" key="2">
    <source>
        <dbReference type="EMBL" id="SOH93524.1"/>
    </source>
</evidence>
<dbReference type="Proteomes" id="UP000220034">
    <property type="component" value="Unassembled WGS sequence"/>
</dbReference>
<dbReference type="AlphaFoldDB" id="A0A2C9CQB7"/>
<accession>A0A2C9CQB7</accession>
<dbReference type="InterPro" id="IPR019253">
    <property type="entry name" value="DUF2244_TM"/>
</dbReference>
<keyword evidence="1" id="KW-0812">Transmembrane</keyword>
<evidence type="ECO:0000256" key="1">
    <source>
        <dbReference type="SAM" id="Phobius"/>
    </source>
</evidence>
<dbReference type="EMBL" id="OCTN01000002">
    <property type="protein sequence ID" value="SOH93524.1"/>
    <property type="molecule type" value="Genomic_DNA"/>
</dbReference>
<dbReference type="RefSeq" id="WP_097929103.1">
    <property type="nucleotide sequence ID" value="NZ_OCTN01000002.1"/>
</dbReference>
<organism evidence="2 3">
    <name type="scientific">Pontivivens marinum</name>
    <dbReference type="NCBI Taxonomy" id="1690039"/>
    <lineage>
        <taxon>Bacteria</taxon>
        <taxon>Pseudomonadati</taxon>
        <taxon>Pseudomonadota</taxon>
        <taxon>Alphaproteobacteria</taxon>
        <taxon>Rhodobacterales</taxon>
        <taxon>Paracoccaceae</taxon>
        <taxon>Pontivivens</taxon>
    </lineage>
</organism>
<dbReference type="OrthoDB" id="9808190at2"/>
<evidence type="ECO:0000313" key="3">
    <source>
        <dbReference type="Proteomes" id="UP000220034"/>
    </source>
</evidence>
<name>A0A2C9CQB7_9RHOB</name>
<proteinExistence type="predicted"/>
<reference evidence="3" key="1">
    <citation type="submission" date="2017-09" db="EMBL/GenBank/DDBJ databases">
        <authorList>
            <person name="Varghese N."/>
            <person name="Submissions S."/>
        </authorList>
    </citation>
    <scope>NUCLEOTIDE SEQUENCE [LARGE SCALE GENOMIC DNA]</scope>
    <source>
        <strain evidence="3">C7</strain>
    </source>
</reference>
<protein>
    <submittedName>
        <fullName evidence="2">Uncharacterized membrane protein</fullName>
    </submittedName>
</protein>
<dbReference type="Pfam" id="PF10003">
    <property type="entry name" value="DUF2244"/>
    <property type="match status" value="1"/>
</dbReference>
<feature type="transmembrane region" description="Helical" evidence="1">
    <location>
        <begin position="30"/>
        <end position="63"/>
    </location>
</feature>
<keyword evidence="1" id="KW-1133">Transmembrane helix</keyword>
<keyword evidence="3" id="KW-1185">Reference proteome</keyword>
<gene>
    <name evidence="2" type="ORF">SAMN06273572_102200</name>
</gene>
<sequence>MVQRPDDPLLSMTLWPHQSLTPKGLEFMSWMIGIGLAIPAFAFVGTAAFWGMLPFVIGAFLLFRFMIHRNQRARRLHEELSIWPDLITVRRYDPDGTIHNWQANPYWVSVTLHDNAKIGNYLTLKGAGREIELGAFLTPEERVTLAHDLRRALARAK</sequence>